<comment type="caution">
    <text evidence="1">The sequence shown here is derived from an EMBL/GenBank/DDBJ whole genome shotgun (WGS) entry which is preliminary data.</text>
</comment>
<accession>A0ACC2H795</accession>
<protein>
    <submittedName>
        <fullName evidence="1">Uncharacterized protein</fullName>
    </submittedName>
</protein>
<reference evidence="1" key="1">
    <citation type="submission" date="2021-05" db="EMBL/GenBank/DDBJ databases">
        <authorList>
            <person name="Pan Q."/>
            <person name="Jouanno E."/>
            <person name="Zahm M."/>
            <person name="Klopp C."/>
            <person name="Cabau C."/>
            <person name="Louis A."/>
            <person name="Berthelot C."/>
            <person name="Parey E."/>
            <person name="Roest Crollius H."/>
            <person name="Montfort J."/>
            <person name="Robinson-Rechavi M."/>
            <person name="Bouchez O."/>
            <person name="Lampietro C."/>
            <person name="Lopez Roques C."/>
            <person name="Donnadieu C."/>
            <person name="Postlethwait J."/>
            <person name="Bobe J."/>
            <person name="Dillon D."/>
            <person name="Chandos A."/>
            <person name="von Hippel F."/>
            <person name="Guiguen Y."/>
        </authorList>
    </citation>
    <scope>NUCLEOTIDE SEQUENCE</scope>
    <source>
        <strain evidence="1">YG-Jan2019</strain>
    </source>
</reference>
<sequence length="101" mass="11433">MFGLTCFESGTTVTDRQKKIIKRRLQQNNKISRNTVHARPSLQQSSSPQDDIPRSPQMHYEEMGYPSNAEDRAEIPISQSPLSHAQHATAKRARTGMQQTP</sequence>
<proteinExistence type="predicted"/>
<evidence type="ECO:0000313" key="2">
    <source>
        <dbReference type="Proteomes" id="UP001157502"/>
    </source>
</evidence>
<name>A0ACC2H795_DALPE</name>
<evidence type="ECO:0000313" key="1">
    <source>
        <dbReference type="EMBL" id="KAJ8011809.1"/>
    </source>
</evidence>
<organism evidence="1 2">
    <name type="scientific">Dallia pectoralis</name>
    <name type="common">Alaska blackfish</name>
    <dbReference type="NCBI Taxonomy" id="75939"/>
    <lineage>
        <taxon>Eukaryota</taxon>
        <taxon>Metazoa</taxon>
        <taxon>Chordata</taxon>
        <taxon>Craniata</taxon>
        <taxon>Vertebrata</taxon>
        <taxon>Euteleostomi</taxon>
        <taxon>Actinopterygii</taxon>
        <taxon>Neopterygii</taxon>
        <taxon>Teleostei</taxon>
        <taxon>Protacanthopterygii</taxon>
        <taxon>Esociformes</taxon>
        <taxon>Umbridae</taxon>
        <taxon>Dallia</taxon>
    </lineage>
</organism>
<dbReference type="Proteomes" id="UP001157502">
    <property type="component" value="Chromosome 5"/>
</dbReference>
<gene>
    <name evidence="1" type="ORF">DPEC_G00062100</name>
</gene>
<keyword evidence="2" id="KW-1185">Reference proteome</keyword>
<dbReference type="EMBL" id="CM055732">
    <property type="protein sequence ID" value="KAJ8011809.1"/>
    <property type="molecule type" value="Genomic_DNA"/>
</dbReference>